<protein>
    <submittedName>
        <fullName evidence="2">Uncharacterized protein</fullName>
    </submittedName>
</protein>
<sequence>MDHHMEDVQSLDEVCQQEQHQDDQYDEKSQEDKHDLQHHNHNHDQQREQPGFTEQDSLTAMIDQARAAREEIIYRKLELAAMKAEIKAAEEIRKRKREFEIMRMEKDDGLFQPLEAIMGEILKRPKLNL</sequence>
<dbReference type="EMBL" id="HF935408">
    <property type="protein sequence ID" value="CCX08279.1"/>
    <property type="molecule type" value="Genomic_DNA"/>
</dbReference>
<name>U4L004_PYROM</name>
<proteinExistence type="predicted"/>
<reference evidence="2 3" key="1">
    <citation type="journal article" date="2013" name="PLoS Genet.">
        <title>The genome and development-dependent transcriptomes of Pyronema confluens: a window into fungal evolution.</title>
        <authorList>
            <person name="Traeger S."/>
            <person name="Altegoer F."/>
            <person name="Freitag M."/>
            <person name="Gabaldon T."/>
            <person name="Kempken F."/>
            <person name="Kumar A."/>
            <person name="Marcet-Houben M."/>
            <person name="Poggeler S."/>
            <person name="Stajich J.E."/>
            <person name="Nowrousian M."/>
        </authorList>
    </citation>
    <scope>NUCLEOTIDE SEQUENCE [LARGE SCALE GENOMIC DNA]</scope>
    <source>
        <strain evidence="3">CBS 100304</strain>
        <tissue evidence="2">Vegetative mycelium</tissue>
    </source>
</reference>
<keyword evidence="3" id="KW-1185">Reference proteome</keyword>
<evidence type="ECO:0000313" key="2">
    <source>
        <dbReference type="EMBL" id="CCX08279.1"/>
    </source>
</evidence>
<gene>
    <name evidence="2" type="ORF">PCON_07872</name>
</gene>
<dbReference type="Proteomes" id="UP000018144">
    <property type="component" value="Unassembled WGS sequence"/>
</dbReference>
<feature type="region of interest" description="Disordered" evidence="1">
    <location>
        <begin position="1"/>
        <end position="56"/>
    </location>
</feature>
<accession>U4L004</accession>
<evidence type="ECO:0000256" key="1">
    <source>
        <dbReference type="SAM" id="MobiDB-lite"/>
    </source>
</evidence>
<feature type="compositionally biased region" description="Basic and acidic residues" evidence="1">
    <location>
        <begin position="19"/>
        <end position="47"/>
    </location>
</feature>
<organism evidence="2 3">
    <name type="scientific">Pyronema omphalodes (strain CBS 100304)</name>
    <name type="common">Pyronema confluens</name>
    <dbReference type="NCBI Taxonomy" id="1076935"/>
    <lineage>
        <taxon>Eukaryota</taxon>
        <taxon>Fungi</taxon>
        <taxon>Dikarya</taxon>
        <taxon>Ascomycota</taxon>
        <taxon>Pezizomycotina</taxon>
        <taxon>Pezizomycetes</taxon>
        <taxon>Pezizales</taxon>
        <taxon>Pyronemataceae</taxon>
        <taxon>Pyronema</taxon>
    </lineage>
</organism>
<dbReference type="AlphaFoldDB" id="U4L004"/>
<evidence type="ECO:0000313" key="3">
    <source>
        <dbReference type="Proteomes" id="UP000018144"/>
    </source>
</evidence>